<reference evidence="11" key="1">
    <citation type="journal article" date="2015" name="Nat. Genet.">
        <title>The genome and transcriptome of the zoonotic hookworm Ancylostoma ceylanicum identify infection-specific gene families.</title>
        <authorList>
            <person name="Schwarz E.M."/>
            <person name="Hu Y."/>
            <person name="Antoshechkin I."/>
            <person name="Miller M.M."/>
            <person name="Sternberg P.W."/>
            <person name="Aroian R.V."/>
        </authorList>
    </citation>
    <scope>NUCLEOTIDE SEQUENCE</scope>
    <source>
        <strain evidence="11">HY135</strain>
    </source>
</reference>
<dbReference type="InterPro" id="IPR036179">
    <property type="entry name" value="Ig-like_dom_sf"/>
</dbReference>
<dbReference type="Pfam" id="PF00047">
    <property type="entry name" value="ig"/>
    <property type="match status" value="1"/>
</dbReference>
<dbReference type="InterPro" id="IPR007110">
    <property type="entry name" value="Ig-like_dom"/>
</dbReference>
<dbReference type="PANTHER" id="PTHR32178:SF6">
    <property type="entry name" value="IG-LIKE DOMAIN-CONTAINING PROTEIN"/>
    <property type="match status" value="1"/>
</dbReference>
<dbReference type="InterPro" id="IPR013783">
    <property type="entry name" value="Ig-like_fold"/>
</dbReference>
<dbReference type="Proteomes" id="UP000024635">
    <property type="component" value="Unassembled WGS sequence"/>
</dbReference>
<evidence type="ECO:0000256" key="5">
    <source>
        <dbReference type="ARBA" id="ARBA00022989"/>
    </source>
</evidence>
<keyword evidence="11" id="KW-1185">Reference proteome</keyword>
<feature type="transmembrane region" description="Helical" evidence="8">
    <location>
        <begin position="477"/>
        <end position="496"/>
    </location>
</feature>
<evidence type="ECO:0000256" key="2">
    <source>
        <dbReference type="ARBA" id="ARBA00008727"/>
    </source>
</evidence>
<dbReference type="GO" id="GO:0016020">
    <property type="term" value="C:membrane"/>
    <property type="evidence" value="ECO:0007669"/>
    <property type="project" value="UniProtKB-SubCell"/>
</dbReference>
<dbReference type="PROSITE" id="PS50835">
    <property type="entry name" value="IG_LIKE"/>
    <property type="match status" value="1"/>
</dbReference>
<dbReference type="SMART" id="SM00409">
    <property type="entry name" value="IG"/>
    <property type="match status" value="2"/>
</dbReference>
<comment type="caution">
    <text evidence="10">The sequence shown here is derived from an EMBL/GenBank/DDBJ whole genome shotgun (WGS) entry which is preliminary data.</text>
</comment>
<evidence type="ECO:0000259" key="9">
    <source>
        <dbReference type="PROSITE" id="PS50835"/>
    </source>
</evidence>
<dbReference type="InterPro" id="IPR013151">
    <property type="entry name" value="Immunoglobulin_dom"/>
</dbReference>
<keyword evidence="5 8" id="KW-1133">Transmembrane helix</keyword>
<keyword evidence="6 8" id="KW-0472">Membrane</keyword>
<dbReference type="PANTHER" id="PTHR32178">
    <property type="entry name" value="FAM187"/>
    <property type="match status" value="1"/>
</dbReference>
<dbReference type="EMBL" id="JARK01001338">
    <property type="protein sequence ID" value="EYC32722.1"/>
    <property type="molecule type" value="Genomic_DNA"/>
</dbReference>
<sequence length="497" mass="57830">MVVVLQILETFGSMRNDDSRNLSLFTIHYDYLMCNPEINEDLKRQYENYRDCIRRREEVLSEANYVQVIVVGKGADVTLPCFSCVSPENAVEIESTYKPSAGTIGRAFMKAVDFFKERLFRVTSRVRDPSLWKYDWQRAIMGQDWRPLTKMHESGMRIEKIADKVKRFLDRDRTKVRVGDRYELRITSVDRNDTGYYRCVNKHGKHRVVSTMYYLDVISRVNFELVKSKLDVIPLSIPVWNQQIGRKLVARSVASPWSECSKCGEEIGEQSRSVQCMIQPLVPLSHLPPESSWLQLFGTVPCYSTLLPLDMRYQFASSTIYIQYRPCWRKCTTETAKDRNLTSVDELGERRVLDYIPKGEFLFGEILPRLMAPVVRRGYLATEGDPIVFTCEMPVDEPTGTQWFSKKKGAILHKTIGKQYKGRFSFDEMSRLYVSKLELDDSDEYFCYTSEKILMGAHVLRVMENDRTKEVVANLEMFFRFAAFTFIFILIVGQVMK</sequence>
<dbReference type="InterPro" id="IPR003599">
    <property type="entry name" value="Ig_sub"/>
</dbReference>
<evidence type="ECO:0000256" key="1">
    <source>
        <dbReference type="ARBA" id="ARBA00004479"/>
    </source>
</evidence>
<keyword evidence="3 8" id="KW-0812">Transmembrane</keyword>
<dbReference type="SUPFAM" id="SSF48726">
    <property type="entry name" value="Immunoglobulin"/>
    <property type="match status" value="2"/>
</dbReference>
<evidence type="ECO:0000256" key="4">
    <source>
        <dbReference type="ARBA" id="ARBA00022729"/>
    </source>
</evidence>
<evidence type="ECO:0000313" key="11">
    <source>
        <dbReference type="Proteomes" id="UP000024635"/>
    </source>
</evidence>
<proteinExistence type="inferred from homology"/>
<keyword evidence="4" id="KW-0732">Signal</keyword>
<gene>
    <name evidence="10" type="primary">Acey_s0002.g1060</name>
    <name evidence="10" type="synonym">Acey-Y37E11AR.7</name>
    <name evidence="10" type="ORF">Y032_0002g1060</name>
</gene>
<dbReference type="STRING" id="53326.A0A016W0B7"/>
<comment type="subcellular location">
    <subcellularLocation>
        <location evidence="1">Membrane</location>
        <topology evidence="1">Single-pass type I membrane protein</topology>
    </subcellularLocation>
</comment>
<dbReference type="AlphaFoldDB" id="A0A016W0B7"/>
<evidence type="ECO:0000256" key="6">
    <source>
        <dbReference type="ARBA" id="ARBA00023136"/>
    </source>
</evidence>
<accession>A0A016W0B7</accession>
<evidence type="ECO:0000256" key="8">
    <source>
        <dbReference type="SAM" id="Phobius"/>
    </source>
</evidence>
<dbReference type="OrthoDB" id="5794427at2759"/>
<feature type="domain" description="Ig-like" evidence="9">
    <location>
        <begin position="368"/>
        <end position="447"/>
    </location>
</feature>
<dbReference type="Gene3D" id="2.60.40.10">
    <property type="entry name" value="Immunoglobulins"/>
    <property type="match status" value="2"/>
</dbReference>
<dbReference type="InterPro" id="IPR039311">
    <property type="entry name" value="FAM187A/B"/>
</dbReference>
<evidence type="ECO:0000256" key="7">
    <source>
        <dbReference type="ARBA" id="ARBA00023180"/>
    </source>
</evidence>
<evidence type="ECO:0000313" key="10">
    <source>
        <dbReference type="EMBL" id="EYC32722.1"/>
    </source>
</evidence>
<organism evidence="10 11">
    <name type="scientific">Ancylostoma ceylanicum</name>
    <dbReference type="NCBI Taxonomy" id="53326"/>
    <lineage>
        <taxon>Eukaryota</taxon>
        <taxon>Metazoa</taxon>
        <taxon>Ecdysozoa</taxon>
        <taxon>Nematoda</taxon>
        <taxon>Chromadorea</taxon>
        <taxon>Rhabditida</taxon>
        <taxon>Rhabditina</taxon>
        <taxon>Rhabditomorpha</taxon>
        <taxon>Strongyloidea</taxon>
        <taxon>Ancylostomatidae</taxon>
        <taxon>Ancylostomatinae</taxon>
        <taxon>Ancylostoma</taxon>
    </lineage>
</organism>
<name>A0A016W0B7_9BILA</name>
<protein>
    <recommendedName>
        <fullName evidence="9">Ig-like domain-containing protein</fullName>
    </recommendedName>
</protein>
<comment type="similarity">
    <text evidence="2">Belongs to the FAM187 family.</text>
</comment>
<keyword evidence="7" id="KW-0325">Glycoprotein</keyword>
<evidence type="ECO:0000256" key="3">
    <source>
        <dbReference type="ARBA" id="ARBA00022692"/>
    </source>
</evidence>